<dbReference type="GO" id="GO:0005886">
    <property type="term" value="C:plasma membrane"/>
    <property type="evidence" value="ECO:0007669"/>
    <property type="project" value="UniProtKB-SubCell"/>
</dbReference>
<comment type="subcellular location">
    <subcellularLocation>
        <location evidence="1">Cell membrane</location>
        <topology evidence="1">Multi-pass membrane protein</topology>
    </subcellularLocation>
</comment>
<feature type="transmembrane region" description="Helical" evidence="6">
    <location>
        <begin position="131"/>
        <end position="150"/>
    </location>
</feature>
<dbReference type="EMBL" id="UINC01003826">
    <property type="protein sequence ID" value="SVA09562.1"/>
    <property type="molecule type" value="Genomic_DNA"/>
</dbReference>
<dbReference type="Pfam" id="PF02653">
    <property type="entry name" value="BPD_transp_2"/>
    <property type="match status" value="1"/>
</dbReference>
<dbReference type="InterPro" id="IPR001851">
    <property type="entry name" value="ABC_transp_permease"/>
</dbReference>
<keyword evidence="5 6" id="KW-0472">Membrane</keyword>
<reference evidence="7" key="1">
    <citation type="submission" date="2018-05" db="EMBL/GenBank/DDBJ databases">
        <authorList>
            <person name="Lanie J.A."/>
            <person name="Ng W.-L."/>
            <person name="Kazmierczak K.M."/>
            <person name="Andrzejewski T.M."/>
            <person name="Davidsen T.M."/>
            <person name="Wayne K.J."/>
            <person name="Tettelin H."/>
            <person name="Glass J.I."/>
            <person name="Rusch D."/>
            <person name="Podicherti R."/>
            <person name="Tsui H.-C.T."/>
            <person name="Winkler M.E."/>
        </authorList>
    </citation>
    <scope>NUCLEOTIDE SEQUENCE</scope>
</reference>
<dbReference type="AlphaFoldDB" id="A0A381T003"/>
<evidence type="ECO:0000256" key="6">
    <source>
        <dbReference type="SAM" id="Phobius"/>
    </source>
</evidence>
<evidence type="ECO:0008006" key="8">
    <source>
        <dbReference type="Google" id="ProtNLM"/>
    </source>
</evidence>
<dbReference type="PANTHER" id="PTHR47089:SF1">
    <property type="entry name" value="GUANOSINE ABC TRANSPORTER PERMEASE PROTEIN NUPP"/>
    <property type="match status" value="1"/>
</dbReference>
<evidence type="ECO:0000313" key="7">
    <source>
        <dbReference type="EMBL" id="SVA09562.1"/>
    </source>
</evidence>
<evidence type="ECO:0000256" key="3">
    <source>
        <dbReference type="ARBA" id="ARBA00022692"/>
    </source>
</evidence>
<name>A0A381T003_9ZZZZ</name>
<feature type="transmembrane region" description="Helical" evidence="6">
    <location>
        <begin position="82"/>
        <end position="101"/>
    </location>
</feature>
<protein>
    <recommendedName>
        <fullName evidence="8">ABC transporter permease</fullName>
    </recommendedName>
</protein>
<dbReference type="PANTHER" id="PTHR47089">
    <property type="entry name" value="ABC TRANSPORTER, PERMEASE PROTEIN"/>
    <property type="match status" value="1"/>
</dbReference>
<proteinExistence type="predicted"/>
<feature type="transmembrane region" description="Helical" evidence="6">
    <location>
        <begin position="179"/>
        <end position="199"/>
    </location>
</feature>
<feature type="transmembrane region" description="Helical" evidence="6">
    <location>
        <begin position="233"/>
        <end position="253"/>
    </location>
</feature>
<evidence type="ECO:0000256" key="4">
    <source>
        <dbReference type="ARBA" id="ARBA00022989"/>
    </source>
</evidence>
<evidence type="ECO:0000256" key="2">
    <source>
        <dbReference type="ARBA" id="ARBA00022475"/>
    </source>
</evidence>
<feature type="transmembrane region" description="Helical" evidence="6">
    <location>
        <begin position="265"/>
        <end position="288"/>
    </location>
</feature>
<gene>
    <name evidence="7" type="ORF">METZ01_LOCUS62416</name>
</gene>
<feature type="transmembrane region" description="Helical" evidence="6">
    <location>
        <begin position="53"/>
        <end position="75"/>
    </location>
</feature>
<feature type="transmembrane region" description="Helical" evidence="6">
    <location>
        <begin position="205"/>
        <end position="226"/>
    </location>
</feature>
<evidence type="ECO:0000256" key="1">
    <source>
        <dbReference type="ARBA" id="ARBA00004651"/>
    </source>
</evidence>
<dbReference type="CDD" id="cd06580">
    <property type="entry name" value="TM_PBP1_transp_TpRbsC_like"/>
    <property type="match status" value="1"/>
</dbReference>
<keyword evidence="2" id="KW-1003">Cell membrane</keyword>
<evidence type="ECO:0000256" key="5">
    <source>
        <dbReference type="ARBA" id="ARBA00023136"/>
    </source>
</evidence>
<keyword evidence="3 6" id="KW-0812">Transmembrane</keyword>
<dbReference type="GO" id="GO:0022857">
    <property type="term" value="F:transmembrane transporter activity"/>
    <property type="evidence" value="ECO:0007669"/>
    <property type="project" value="InterPro"/>
</dbReference>
<organism evidence="7">
    <name type="scientific">marine metagenome</name>
    <dbReference type="NCBI Taxonomy" id="408172"/>
    <lineage>
        <taxon>unclassified sequences</taxon>
        <taxon>metagenomes</taxon>
        <taxon>ecological metagenomes</taxon>
    </lineage>
</organism>
<keyword evidence="4 6" id="KW-1133">Transmembrane helix</keyword>
<accession>A0A381T003</accession>
<sequence>MANATPLILTALTFAVAMRGGLFNIGAEGQLYIGALAAVSVSLIQLPYPLHVVVALLAAMLAGMIWSLPVALLKLGRGVHEVISTIMFNWIAHFFAFYLIANVLTDPKRGEKTISIVETSRLARIVPHTSLNYGLIIALVAVAVVLFLLWRTTSGFELRVSGHNPEAARYAGISRRKQVMTAFVIGGATAGLAGAVQVMGRPPTYAVMSGLPQFVNLGFDGIGVAMIGRNHPIGIVVAAIFFGGLLVGGRIMQFSPGVPLELVRVIEGVIILALAVPELRTVVVRLWAKTRGRKQIDGT</sequence>